<evidence type="ECO:0000256" key="6">
    <source>
        <dbReference type="ARBA" id="ARBA00048348"/>
    </source>
</evidence>
<dbReference type="GO" id="GO:0008270">
    <property type="term" value="F:zinc ion binding"/>
    <property type="evidence" value="ECO:0007669"/>
    <property type="project" value="UniProtKB-UniRule"/>
</dbReference>
<dbReference type="EC" id="4.2.1.1" evidence="2 8"/>
<dbReference type="Gene3D" id="3.40.1050.10">
    <property type="entry name" value="Carbonic anhydrase"/>
    <property type="match status" value="1"/>
</dbReference>
<keyword evidence="3 7" id="KW-0479">Metal-binding</keyword>
<comment type="catalytic activity">
    <reaction evidence="6 8">
        <text>hydrogencarbonate + H(+) = CO2 + H2O</text>
        <dbReference type="Rhea" id="RHEA:10748"/>
        <dbReference type="ChEBI" id="CHEBI:15377"/>
        <dbReference type="ChEBI" id="CHEBI:15378"/>
        <dbReference type="ChEBI" id="CHEBI:16526"/>
        <dbReference type="ChEBI" id="CHEBI:17544"/>
        <dbReference type="EC" id="4.2.1.1"/>
    </reaction>
</comment>
<comment type="function">
    <text evidence="8">Reversible hydration of carbon dioxide.</text>
</comment>
<reference evidence="9" key="1">
    <citation type="submission" date="2023-01" db="EMBL/GenBank/DDBJ databases">
        <title>The genome sequence of Kordiimonadaceae bacterium 6D33.</title>
        <authorList>
            <person name="Liu Y."/>
        </authorList>
    </citation>
    <scope>NUCLEOTIDE SEQUENCE</scope>
    <source>
        <strain evidence="9">6D33</strain>
    </source>
</reference>
<evidence type="ECO:0000313" key="9">
    <source>
        <dbReference type="EMBL" id="WCL55562.1"/>
    </source>
</evidence>
<feature type="binding site" evidence="7">
    <location>
        <position position="45"/>
    </location>
    <ligand>
        <name>Zn(2+)</name>
        <dbReference type="ChEBI" id="CHEBI:29105"/>
    </ligand>
</feature>
<dbReference type="SUPFAM" id="SSF53056">
    <property type="entry name" value="beta-carbonic anhydrase, cab"/>
    <property type="match status" value="1"/>
</dbReference>
<evidence type="ECO:0000256" key="7">
    <source>
        <dbReference type="PIRSR" id="PIRSR601765-1"/>
    </source>
</evidence>
<dbReference type="PANTHER" id="PTHR11002">
    <property type="entry name" value="CARBONIC ANHYDRASE"/>
    <property type="match status" value="1"/>
</dbReference>
<dbReference type="KEGG" id="gso:PH603_07280"/>
<dbReference type="InterPro" id="IPR001765">
    <property type="entry name" value="Carbonic_anhydrase"/>
</dbReference>
<evidence type="ECO:0000256" key="5">
    <source>
        <dbReference type="ARBA" id="ARBA00023239"/>
    </source>
</evidence>
<evidence type="ECO:0000256" key="4">
    <source>
        <dbReference type="ARBA" id="ARBA00022833"/>
    </source>
</evidence>
<sequence length="219" mass="24250">MDAYDLLIDGYRAFRKRYLGDAAEDWRHWAGKPQAPRIMVIGCSDSRVNPAILTHAGLGDLFVVNNIANIVPAFAEGRHTHRSVGAALQYAVTVLKVEHVIVMGHSSCGGVRALMSGIGDIDEATQDDYVAGWIRELEPARAAVLADMPDVPFEEQCQVCELEGVLVSIGNLLTYPFVRAAFDEGRLSLHAWYFMIESGDMLSYDYEKGEYCRLIRPLG</sequence>
<dbReference type="SMART" id="SM00947">
    <property type="entry name" value="Pro_CA"/>
    <property type="match status" value="1"/>
</dbReference>
<evidence type="ECO:0000256" key="8">
    <source>
        <dbReference type="RuleBase" id="RU003956"/>
    </source>
</evidence>
<keyword evidence="10" id="KW-1185">Reference proteome</keyword>
<dbReference type="InterPro" id="IPR036874">
    <property type="entry name" value="Carbonic_anhydrase_sf"/>
</dbReference>
<dbReference type="RefSeq" id="WP_289505393.1">
    <property type="nucleotide sequence ID" value="NZ_CP116805.1"/>
</dbReference>
<protein>
    <recommendedName>
        <fullName evidence="2 8">Carbonic anhydrase</fullName>
        <ecNumber evidence="2 8">4.2.1.1</ecNumber>
    </recommendedName>
    <alternativeName>
        <fullName evidence="8">Carbonate dehydratase</fullName>
    </alternativeName>
</protein>
<comment type="cofactor">
    <cofactor evidence="7">
        <name>Zn(2+)</name>
        <dbReference type="ChEBI" id="CHEBI:29105"/>
    </cofactor>
    <text evidence="7">Binds 1 zinc ion per subunit.</text>
</comment>
<dbReference type="InterPro" id="IPR015892">
    <property type="entry name" value="Carbonic_anhydrase_CS"/>
</dbReference>
<dbReference type="GO" id="GO:0004089">
    <property type="term" value="F:carbonate dehydratase activity"/>
    <property type="evidence" value="ECO:0007669"/>
    <property type="project" value="UniProtKB-UniRule"/>
</dbReference>
<name>A0AAF0BMI0_9PROT</name>
<feature type="binding site" evidence="7">
    <location>
        <position position="105"/>
    </location>
    <ligand>
        <name>Zn(2+)</name>
        <dbReference type="ChEBI" id="CHEBI:29105"/>
    </ligand>
</feature>
<comment type="similarity">
    <text evidence="1 8">Belongs to the beta-class carbonic anhydrase family.</text>
</comment>
<dbReference type="AlphaFoldDB" id="A0AAF0BMI0"/>
<dbReference type="Proteomes" id="UP001217500">
    <property type="component" value="Chromosome"/>
</dbReference>
<feature type="binding site" evidence="7">
    <location>
        <position position="108"/>
    </location>
    <ligand>
        <name>Zn(2+)</name>
        <dbReference type="ChEBI" id="CHEBI:29105"/>
    </ligand>
</feature>
<evidence type="ECO:0000256" key="3">
    <source>
        <dbReference type="ARBA" id="ARBA00022723"/>
    </source>
</evidence>
<dbReference type="Pfam" id="PF00484">
    <property type="entry name" value="Pro_CA"/>
    <property type="match status" value="1"/>
</dbReference>
<accession>A0AAF0BMI0</accession>
<keyword evidence="4 7" id="KW-0862">Zinc</keyword>
<proteinExistence type="inferred from homology"/>
<keyword evidence="5 8" id="KW-0456">Lyase</keyword>
<dbReference type="PROSITE" id="PS00704">
    <property type="entry name" value="PROK_CO2_ANHYDRASE_1"/>
    <property type="match status" value="1"/>
</dbReference>
<evidence type="ECO:0000256" key="2">
    <source>
        <dbReference type="ARBA" id="ARBA00012925"/>
    </source>
</evidence>
<evidence type="ECO:0000313" key="10">
    <source>
        <dbReference type="Proteomes" id="UP001217500"/>
    </source>
</evidence>
<dbReference type="PROSITE" id="PS00705">
    <property type="entry name" value="PROK_CO2_ANHYDRASE_2"/>
    <property type="match status" value="1"/>
</dbReference>
<organism evidence="9 10">
    <name type="scientific">Gimibacter soli</name>
    <dbReference type="NCBI Taxonomy" id="3024400"/>
    <lineage>
        <taxon>Bacteria</taxon>
        <taxon>Pseudomonadati</taxon>
        <taxon>Pseudomonadota</taxon>
        <taxon>Alphaproteobacteria</taxon>
        <taxon>Kordiimonadales</taxon>
        <taxon>Temperatibacteraceae</taxon>
        <taxon>Gimibacter</taxon>
    </lineage>
</organism>
<feature type="binding site" evidence="7">
    <location>
        <position position="43"/>
    </location>
    <ligand>
        <name>Zn(2+)</name>
        <dbReference type="ChEBI" id="CHEBI:29105"/>
    </ligand>
</feature>
<dbReference type="PANTHER" id="PTHR11002:SF76">
    <property type="entry name" value="CARBONIC ANHYDRASE"/>
    <property type="match status" value="1"/>
</dbReference>
<dbReference type="EMBL" id="CP116805">
    <property type="protein sequence ID" value="WCL55562.1"/>
    <property type="molecule type" value="Genomic_DNA"/>
</dbReference>
<gene>
    <name evidence="9" type="ORF">PH603_07280</name>
</gene>
<dbReference type="GO" id="GO:0015976">
    <property type="term" value="P:carbon utilization"/>
    <property type="evidence" value="ECO:0007669"/>
    <property type="project" value="InterPro"/>
</dbReference>
<evidence type="ECO:0000256" key="1">
    <source>
        <dbReference type="ARBA" id="ARBA00006217"/>
    </source>
</evidence>